<dbReference type="SUPFAM" id="SSF56219">
    <property type="entry name" value="DNase I-like"/>
    <property type="match status" value="1"/>
</dbReference>
<dbReference type="AlphaFoldDB" id="A0A0G4EYU7"/>
<evidence type="ECO:0000313" key="2">
    <source>
        <dbReference type="EMBL" id="CEM04243.1"/>
    </source>
</evidence>
<dbReference type="VEuPathDB" id="CryptoDB:Cvel_14231"/>
<evidence type="ECO:0000256" key="1">
    <source>
        <dbReference type="SAM" id="MobiDB-lite"/>
    </source>
</evidence>
<dbReference type="Gene3D" id="3.60.10.10">
    <property type="entry name" value="Endonuclease/exonuclease/phosphatase"/>
    <property type="match status" value="1"/>
</dbReference>
<proteinExistence type="predicted"/>
<dbReference type="PhylomeDB" id="A0A0G4EYU7"/>
<dbReference type="EMBL" id="CDMZ01000004">
    <property type="protein sequence ID" value="CEM04243.1"/>
    <property type="molecule type" value="Genomic_DNA"/>
</dbReference>
<sequence length="375" mass="42217">MPTTRVKVGGFEGENFSYREWFRRKMNVHAAARDKNISTGGVAILVRSSLIGQYRPTWELVAPSVVKVVLRGVYLPFYPEPDVPVSSSPSVLHVFGYYWVGVNSYQRGEIEQRARERELFLDALCSVPLEHGRVVMGDANAHVRTEMPKGVTWMRDPEAEELEGREDFLVKGWERRSQCRKPVVIEQGKAVLQMCEQSNMLIYHSLSRISQGGDKGSGWSSFSDQCTFINVTEEDIQNEGKGEGTVIDLTLADPSLLLTQPSLYTIPIPEGASHHRAVVLALGRQQDRRTDHSSEGDPNRRSARQGKAPQPMRSTPMTDTDLFWLASRVKAFSDQSWAELWGCGEERAQVICLMPPPLPAPNIHVRFRVEGLLFH</sequence>
<evidence type="ECO:0008006" key="3">
    <source>
        <dbReference type="Google" id="ProtNLM"/>
    </source>
</evidence>
<accession>A0A0G4EYU7</accession>
<reference evidence="2" key="1">
    <citation type="submission" date="2014-11" db="EMBL/GenBank/DDBJ databases">
        <authorList>
            <person name="Otto D Thomas"/>
            <person name="Naeem Raeece"/>
        </authorList>
    </citation>
    <scope>NUCLEOTIDE SEQUENCE</scope>
</reference>
<feature type="compositionally biased region" description="Basic and acidic residues" evidence="1">
    <location>
        <begin position="285"/>
        <end position="300"/>
    </location>
</feature>
<name>A0A0G4EYU7_9ALVE</name>
<protein>
    <recommendedName>
        <fullName evidence="3">Endonuclease/exonuclease/phosphatase domain-containing protein</fullName>
    </recommendedName>
</protein>
<feature type="region of interest" description="Disordered" evidence="1">
    <location>
        <begin position="283"/>
        <end position="317"/>
    </location>
</feature>
<gene>
    <name evidence="2" type="ORF">Cvel_14231</name>
</gene>
<organism evidence="2">
    <name type="scientific">Chromera velia CCMP2878</name>
    <dbReference type="NCBI Taxonomy" id="1169474"/>
    <lineage>
        <taxon>Eukaryota</taxon>
        <taxon>Sar</taxon>
        <taxon>Alveolata</taxon>
        <taxon>Colpodellida</taxon>
        <taxon>Chromeraceae</taxon>
        <taxon>Chromera</taxon>
    </lineage>
</organism>
<dbReference type="InterPro" id="IPR036691">
    <property type="entry name" value="Endo/exonu/phosph_ase_sf"/>
</dbReference>